<dbReference type="Gene3D" id="3.40.50.20">
    <property type="match status" value="1"/>
</dbReference>
<dbReference type="InterPro" id="IPR041255">
    <property type="entry name" value="LpxI_N"/>
</dbReference>
<protein>
    <submittedName>
        <fullName evidence="3">UDP-2,3-diacylglucosamine diphosphatase LpxI</fullName>
        <ecNumber evidence="3">3.6.1.54</ecNumber>
    </submittedName>
</protein>
<dbReference type="Pfam" id="PF17930">
    <property type="entry name" value="LpxI_N"/>
    <property type="match status" value="1"/>
</dbReference>
<dbReference type="PANTHER" id="PTHR39962:SF1">
    <property type="entry name" value="LPXI FAMILY PROTEIN"/>
    <property type="match status" value="1"/>
</dbReference>
<dbReference type="Pfam" id="PF06230">
    <property type="entry name" value="LpxI_C"/>
    <property type="match status" value="1"/>
</dbReference>
<dbReference type="EC" id="3.6.1.54" evidence="3"/>
<dbReference type="RefSeq" id="WP_182940337.1">
    <property type="nucleotide sequence ID" value="NZ_JABEQH010000001.1"/>
</dbReference>
<organism evidence="3 4">
    <name type="scientific">Gluconacetobacter johannae</name>
    <dbReference type="NCBI Taxonomy" id="112140"/>
    <lineage>
        <taxon>Bacteria</taxon>
        <taxon>Pseudomonadati</taxon>
        <taxon>Pseudomonadota</taxon>
        <taxon>Alphaproteobacteria</taxon>
        <taxon>Acetobacterales</taxon>
        <taxon>Acetobacteraceae</taxon>
        <taxon>Gluconacetobacter</taxon>
    </lineage>
</organism>
<dbReference type="InterPro" id="IPR053174">
    <property type="entry name" value="LpxI"/>
</dbReference>
<sequence length="299" mass="30903">MAGNQDDDGRSRDAGRPALSGDCVGILAGGGPLPGQVARAIQALGLRPFIVGFLDFADPAVIGPWPHRYIRLAAAGDILSCLRAEGCRDLVLIGPVRRPSFSDLRPDATGARIMARIGRALFSGDDGLLAAIVRVLGEEGFAVHGAHEFLAGSVGRRGVLGMARPDAGAESDIRRGRAVVEAIGRLDIGQGCVVQDGLVLAVEAMEGTDRMLLRAGDCRQPGRPGGVLVKMLKPGQDRRADLPTIGPDTVHRAAAVGLRGIAFQAGATLLTDPQACVAAADAAGLFLVGISAEDGKKLF</sequence>
<evidence type="ECO:0000259" key="2">
    <source>
        <dbReference type="Pfam" id="PF17930"/>
    </source>
</evidence>
<gene>
    <name evidence="3" type="primary">lpxI</name>
    <name evidence="3" type="ORF">HLH21_00895</name>
</gene>
<dbReference type="Proteomes" id="UP000561066">
    <property type="component" value="Unassembled WGS sequence"/>
</dbReference>
<proteinExistence type="predicted"/>
<evidence type="ECO:0000259" key="1">
    <source>
        <dbReference type="Pfam" id="PF06230"/>
    </source>
</evidence>
<keyword evidence="3" id="KW-0378">Hydrolase</keyword>
<name>A0A7W4P542_9PROT</name>
<feature type="domain" description="LpxI N-terminal" evidence="2">
    <location>
        <begin position="24"/>
        <end position="151"/>
    </location>
</feature>
<dbReference type="InterPro" id="IPR010415">
    <property type="entry name" value="LpxI_C"/>
</dbReference>
<comment type="caution">
    <text evidence="3">The sequence shown here is derived from an EMBL/GenBank/DDBJ whole genome shotgun (WGS) entry which is preliminary data.</text>
</comment>
<dbReference type="InterPro" id="IPR043167">
    <property type="entry name" value="LpxI_C_sf"/>
</dbReference>
<accession>A0A7W4P542</accession>
<dbReference type="PANTHER" id="PTHR39962">
    <property type="entry name" value="BLL4848 PROTEIN"/>
    <property type="match status" value="1"/>
</dbReference>
<keyword evidence="4" id="KW-1185">Reference proteome</keyword>
<dbReference type="EMBL" id="JABEQH010000001">
    <property type="protein sequence ID" value="MBB2174480.1"/>
    <property type="molecule type" value="Genomic_DNA"/>
</dbReference>
<dbReference type="AlphaFoldDB" id="A0A7W4P542"/>
<feature type="domain" description="LpxI C-terminal" evidence="1">
    <location>
        <begin position="157"/>
        <end position="288"/>
    </location>
</feature>
<dbReference type="GO" id="GO:0016787">
    <property type="term" value="F:hydrolase activity"/>
    <property type="evidence" value="ECO:0007669"/>
    <property type="project" value="UniProtKB-KW"/>
</dbReference>
<dbReference type="Gene3D" id="3.40.140.80">
    <property type="match status" value="1"/>
</dbReference>
<evidence type="ECO:0000313" key="3">
    <source>
        <dbReference type="EMBL" id="MBB2174480.1"/>
    </source>
</evidence>
<reference evidence="3 4" key="1">
    <citation type="submission" date="2020-04" db="EMBL/GenBank/DDBJ databases">
        <title>Description of novel Gluconacetobacter.</title>
        <authorList>
            <person name="Sombolestani A."/>
        </authorList>
    </citation>
    <scope>NUCLEOTIDE SEQUENCE [LARGE SCALE GENOMIC DNA]</scope>
    <source>
        <strain evidence="3 4">LMG 21312</strain>
    </source>
</reference>
<evidence type="ECO:0000313" key="4">
    <source>
        <dbReference type="Proteomes" id="UP000561066"/>
    </source>
</evidence>